<name>A0A163JJ85_DIDRA</name>
<evidence type="ECO:0000313" key="3">
    <source>
        <dbReference type="Proteomes" id="UP000076837"/>
    </source>
</evidence>
<dbReference type="Proteomes" id="UP000076837">
    <property type="component" value="Unassembled WGS sequence"/>
</dbReference>
<keyword evidence="1" id="KW-0732">Signal</keyword>
<evidence type="ECO:0000313" key="2">
    <source>
        <dbReference type="EMBL" id="KZM26398.1"/>
    </source>
</evidence>
<accession>A0A163JJ85</accession>
<reference evidence="2 3" key="1">
    <citation type="journal article" date="2016" name="Sci. Rep.">
        <title>Draft genome sequencing and secretome analysis of fungal phytopathogen Ascochyta rabiei provides insight into the necrotrophic effector repertoire.</title>
        <authorList>
            <person name="Verma S."/>
            <person name="Gazara R.K."/>
            <person name="Nizam S."/>
            <person name="Parween S."/>
            <person name="Chattopadhyay D."/>
            <person name="Verma P.K."/>
        </authorList>
    </citation>
    <scope>NUCLEOTIDE SEQUENCE [LARGE SCALE GENOMIC DNA]</scope>
    <source>
        <strain evidence="2 3">ArDII</strain>
    </source>
</reference>
<dbReference type="AlphaFoldDB" id="A0A163JJ85"/>
<organism evidence="2 3">
    <name type="scientific">Didymella rabiei</name>
    <name type="common">Chickpea ascochyta blight fungus</name>
    <name type="synonym">Mycosphaerella rabiei</name>
    <dbReference type="NCBI Taxonomy" id="5454"/>
    <lineage>
        <taxon>Eukaryota</taxon>
        <taxon>Fungi</taxon>
        <taxon>Dikarya</taxon>
        <taxon>Ascomycota</taxon>
        <taxon>Pezizomycotina</taxon>
        <taxon>Dothideomycetes</taxon>
        <taxon>Pleosporomycetidae</taxon>
        <taxon>Pleosporales</taxon>
        <taxon>Pleosporineae</taxon>
        <taxon>Didymellaceae</taxon>
        <taxon>Ascochyta</taxon>
    </lineage>
</organism>
<protein>
    <submittedName>
        <fullName evidence="2">Uncharacterized protein</fullName>
    </submittedName>
</protein>
<gene>
    <name evidence="2" type="ORF">ST47_g2478</name>
</gene>
<comment type="caution">
    <text evidence="2">The sequence shown here is derived from an EMBL/GenBank/DDBJ whole genome shotgun (WGS) entry which is preliminary data.</text>
</comment>
<feature type="chain" id="PRO_5007843419" evidence="1">
    <location>
        <begin position="23"/>
        <end position="173"/>
    </location>
</feature>
<dbReference type="EMBL" id="JYNV01000106">
    <property type="protein sequence ID" value="KZM26398.1"/>
    <property type="molecule type" value="Genomic_DNA"/>
</dbReference>
<sequence length="173" mass="17985">MKLSSINTMLVLVGGAVSQATSLNITAISAANNAARLECWQLAAPPVLGRGAVNFALGDFDDAFVGIIPPNTTAGTLNNAAQVQYSLFLSGLAHISTPDSGLPAHLNEVWISGGRHGMLIAADLKEVAAKGHITEFPSQDRTIIAQFPVAGNQAPKHRVLHVGPCTWADLAGL</sequence>
<keyword evidence="3" id="KW-1185">Reference proteome</keyword>
<evidence type="ECO:0000256" key="1">
    <source>
        <dbReference type="SAM" id="SignalP"/>
    </source>
</evidence>
<proteinExistence type="predicted"/>
<feature type="signal peptide" evidence="1">
    <location>
        <begin position="1"/>
        <end position="22"/>
    </location>
</feature>